<evidence type="ECO:0000256" key="1">
    <source>
        <dbReference type="ARBA" id="ARBA00001974"/>
    </source>
</evidence>
<organism evidence="10 11">
    <name type="scientific">Pseudomonas putida</name>
    <name type="common">Arthrobacter siderocapsulatus</name>
    <dbReference type="NCBI Taxonomy" id="303"/>
    <lineage>
        <taxon>Bacteria</taxon>
        <taxon>Pseudomonadati</taxon>
        <taxon>Pseudomonadota</taxon>
        <taxon>Gammaproteobacteria</taxon>
        <taxon>Pseudomonadales</taxon>
        <taxon>Pseudomonadaceae</taxon>
        <taxon>Pseudomonas</taxon>
    </lineage>
</organism>
<dbReference type="PANTHER" id="PTHR11552">
    <property type="entry name" value="GLUCOSE-METHANOL-CHOLINE GMC OXIDOREDUCTASE"/>
    <property type="match status" value="1"/>
</dbReference>
<sequence>MGMPKTYDFIIVGAGSAGCALANRLSADNRYQVLLLEAGGNHDNLLVNIPLAWHPVSEMQRFGWNYHSEPEESTANRPLAQPRGKLLGGTSSINGMMYSRGNPADYDGWARQGLEGWSYAEVLPYFRRSETNWRGESAYHGSAGPMYVSPNPKDPYIYPLMIATAQALGHAHLEDFHGESQVGFGMSDFTVRSGRRESSATAYLEHARSRHNLRIVTGAQVNRVLIEGNRAIGVEYQKGSDIHYAHGGETILSGGAFNSPKLLLLSGIGPAEELTALGIAVHKDLPAVGRNLQDHPLVAASYKTRTPLGFETLLRLDRLAVSAGRWALNGRGPLGEAPLSVQGYLNTYGDDPTWPDTQFQVSHVSMLARPWFPGWRKGAGDQFTAAAMQMRPEGRGSVTLRSSDPNEPPCIRLGLLTTEHDRAAAREMLRFIQRFFSSAPLADIIESEIMPGIDFENDAQLDSYLSNTMHTGMHPAGTCSMGIDAHNSVVDASLRVHGIEGLRVVDASVMPRITTGNTNAPTIMIAEKAADLILYTVAARPGTKPLASA</sequence>
<evidence type="ECO:0000256" key="6">
    <source>
        <dbReference type="PIRSR" id="PIRSR000137-2"/>
    </source>
</evidence>
<dbReference type="PANTHER" id="PTHR11552:SF147">
    <property type="entry name" value="CHOLINE DEHYDROGENASE, MITOCHONDRIAL"/>
    <property type="match status" value="1"/>
</dbReference>
<evidence type="ECO:0000256" key="2">
    <source>
        <dbReference type="ARBA" id="ARBA00010790"/>
    </source>
</evidence>
<evidence type="ECO:0000256" key="5">
    <source>
        <dbReference type="ARBA" id="ARBA00023002"/>
    </source>
</evidence>
<dbReference type="Proteomes" id="UP000218731">
    <property type="component" value="Chromosome 1"/>
</dbReference>
<feature type="binding site" evidence="6">
    <location>
        <position position="90"/>
    </location>
    <ligand>
        <name>FAD</name>
        <dbReference type="ChEBI" id="CHEBI:57692"/>
    </ligand>
</feature>
<keyword evidence="4 6" id="KW-0274">FAD</keyword>
<dbReference type="InterPro" id="IPR000172">
    <property type="entry name" value="GMC_OxRdtase_N"/>
</dbReference>
<dbReference type="Gene3D" id="3.30.560.10">
    <property type="entry name" value="Glucose Oxidase, domain 3"/>
    <property type="match status" value="1"/>
</dbReference>
<dbReference type="Pfam" id="PF00732">
    <property type="entry name" value="GMC_oxred_N"/>
    <property type="match status" value="1"/>
</dbReference>
<dbReference type="PROSITE" id="PS51257">
    <property type="entry name" value="PROKAR_LIPOPROTEIN"/>
    <property type="match status" value="1"/>
</dbReference>
<evidence type="ECO:0000259" key="8">
    <source>
        <dbReference type="PROSITE" id="PS00623"/>
    </source>
</evidence>
<proteinExistence type="inferred from homology"/>
<evidence type="ECO:0000313" key="11">
    <source>
        <dbReference type="Proteomes" id="UP000218731"/>
    </source>
</evidence>
<feature type="domain" description="Glucose-methanol-choline oxidoreductase N-terminal" evidence="9">
    <location>
        <begin position="255"/>
        <end position="269"/>
    </location>
</feature>
<dbReference type="PIRSF" id="PIRSF000137">
    <property type="entry name" value="Alcohol_oxidase"/>
    <property type="match status" value="1"/>
</dbReference>
<keyword evidence="3 7" id="KW-0285">Flavoprotein</keyword>
<feature type="domain" description="Glucose-methanol-choline oxidoreductase N-terminal" evidence="8">
    <location>
        <begin position="84"/>
        <end position="107"/>
    </location>
</feature>
<dbReference type="EMBL" id="AP015029">
    <property type="protein sequence ID" value="BAW24125.1"/>
    <property type="molecule type" value="Genomic_DNA"/>
</dbReference>
<gene>
    <name evidence="10" type="ORF">KF715C_ch35520</name>
</gene>
<feature type="binding site" evidence="6">
    <location>
        <position position="221"/>
    </location>
    <ligand>
        <name>FAD</name>
        <dbReference type="ChEBI" id="CHEBI:57692"/>
    </ligand>
</feature>
<reference evidence="10 11" key="1">
    <citation type="submission" date="2015-11" db="EMBL/GenBank/DDBJ databases">
        <title>Complete genome sequencing of a biphenyl-degrading bacterium, Pseudomonas putida KF715 (=NBRC110667).</title>
        <authorList>
            <person name="Suenaga H."/>
            <person name="Fujihara N."/>
            <person name="Watanabe T."/>
            <person name="Hirose J."/>
            <person name="Kimura N."/>
            <person name="Yamazoe A."/>
            <person name="Hosoyama A."/>
            <person name="Shimodaira J."/>
            <person name="Furukawa K."/>
        </authorList>
    </citation>
    <scope>NUCLEOTIDE SEQUENCE [LARGE SCALE GENOMIC DNA]</scope>
    <source>
        <strain evidence="10 11">KF715</strain>
    </source>
</reference>
<name>A0A1L7NF96_PSEPU</name>
<comment type="cofactor">
    <cofactor evidence="1 6">
        <name>FAD</name>
        <dbReference type="ChEBI" id="CHEBI:57692"/>
    </cofactor>
</comment>
<dbReference type="PROSITE" id="PS00623">
    <property type="entry name" value="GMC_OXRED_1"/>
    <property type="match status" value="1"/>
</dbReference>
<keyword evidence="5" id="KW-0560">Oxidoreductase</keyword>
<comment type="similarity">
    <text evidence="2 7">Belongs to the GMC oxidoreductase family.</text>
</comment>
<dbReference type="Gene3D" id="3.50.50.60">
    <property type="entry name" value="FAD/NAD(P)-binding domain"/>
    <property type="match status" value="1"/>
</dbReference>
<evidence type="ECO:0000256" key="7">
    <source>
        <dbReference type="RuleBase" id="RU003968"/>
    </source>
</evidence>
<dbReference type="SUPFAM" id="SSF54373">
    <property type="entry name" value="FAD-linked reductases, C-terminal domain"/>
    <property type="match status" value="1"/>
</dbReference>
<dbReference type="InterPro" id="IPR036188">
    <property type="entry name" value="FAD/NAD-bd_sf"/>
</dbReference>
<dbReference type="GO" id="GO:0016614">
    <property type="term" value="F:oxidoreductase activity, acting on CH-OH group of donors"/>
    <property type="evidence" value="ECO:0007669"/>
    <property type="project" value="InterPro"/>
</dbReference>
<dbReference type="InterPro" id="IPR007867">
    <property type="entry name" value="GMC_OxRtase_C"/>
</dbReference>
<dbReference type="Pfam" id="PF05199">
    <property type="entry name" value="GMC_oxred_C"/>
    <property type="match status" value="1"/>
</dbReference>
<dbReference type="InterPro" id="IPR012132">
    <property type="entry name" value="GMC_OxRdtase"/>
</dbReference>
<accession>A0A1L7NF96</accession>
<evidence type="ECO:0000256" key="3">
    <source>
        <dbReference type="ARBA" id="ARBA00022630"/>
    </source>
</evidence>
<dbReference type="GO" id="GO:0050660">
    <property type="term" value="F:flavin adenine dinucleotide binding"/>
    <property type="evidence" value="ECO:0007669"/>
    <property type="project" value="InterPro"/>
</dbReference>
<evidence type="ECO:0000256" key="4">
    <source>
        <dbReference type="ARBA" id="ARBA00022827"/>
    </source>
</evidence>
<evidence type="ECO:0000313" key="10">
    <source>
        <dbReference type="EMBL" id="BAW24125.1"/>
    </source>
</evidence>
<dbReference type="SUPFAM" id="SSF51905">
    <property type="entry name" value="FAD/NAD(P)-binding domain"/>
    <property type="match status" value="1"/>
</dbReference>
<dbReference type="AlphaFoldDB" id="A0A1L7NF96"/>
<evidence type="ECO:0000259" key="9">
    <source>
        <dbReference type="PROSITE" id="PS00624"/>
    </source>
</evidence>
<protein>
    <submittedName>
        <fullName evidence="10">Choline dehydrogenase</fullName>
    </submittedName>
</protein>
<dbReference type="PROSITE" id="PS00624">
    <property type="entry name" value="GMC_OXRED_2"/>
    <property type="match status" value="1"/>
</dbReference>